<gene>
    <name evidence="1" type="ORF">Sps_02707</name>
</gene>
<sequence>MPIGKIVNVNELMLHDASSIESDISWISDNEWLELLPSGNSLSQIKYQLAAGELVLLSSSPRNPLFVLSEGEWITSASACMDFPIGATTAITQRFSSAGSSILFGRGGSESLPPSPPLDYKPDTSKVKEAVTPISYQYNIEIACTPQRLSALSYGYFMLAKTYNEPVLALSTAEAFGEHTLLSTLGRFDEAKRLQHILATGKSSQLSVQPVAMVPIGSQKVSESFIPVQLVIQVGARLGCPTKGFYYHFRHADLIHEYQIVDGSKGYFNITCSTASMLSDEIRFSELRGHIFLPWKVEGQAVAPQHIYYSQEKLTTEILQSIDKNWLNDNAFIIEPAPILAINQQMVIARNEAVKDKPPQPPQSVSRPENVYYSYPNRDILTGVLGISEQTLMPELAVLRVAEISLDQAGKLAAFCAGFNNIVFFVPNSPNYGEQGINLRAMLELSSYLPSKQVISIITDDDDFKPFHQEVRVILAVKEGHDVNNYLPEFYQVFADGGIIEGDEDQVHIIIPDSTSACFTNADELHEIFGTVTNDAIVIKGPSADNEKLEVPALVRGYDKELYSQKSEFTFTFEQKAPLTARGKLLKLCPNLLETGFEFSNMSDPWEGKTLLLTGARDSQGIMYPELQNITEVHMRDKDHQPEKRQIFIAGSEETYPENIEAKAIYRTLVNKASIDTSTQLAPTTRSNLALLAQEDIPLVYNYGFHQVSEESREELVQTQINALSGKNRQRPIIFIVGDYGIPAIEQHETIHISDAEIPKKLSSDLNTPLIVFAGKLPAEVNNYMISKSCLVLAEGKGTISLAQEFGVAYIILPQKINDKLTLKTDYHDKSLLLETISKNIYQPDVGAKGMSDIFNGKHEVEFKQMSSKQSLILETLSQLYER</sequence>
<name>A0A1S6HQR6_9GAMM</name>
<keyword evidence="2" id="KW-1185">Reference proteome</keyword>
<dbReference type="OrthoDB" id="6248344at2"/>
<protein>
    <submittedName>
        <fullName evidence="1">Uncharacterized protein</fullName>
    </submittedName>
</protein>
<dbReference type="STRING" id="225848.Sps_02707"/>
<reference evidence="1 2" key="1">
    <citation type="submission" date="2016-03" db="EMBL/GenBank/DDBJ databases">
        <title>Complete genome sequence of Shewanella psychrophila WP2, a deep sea bacterium isolated from west Pacific sediment.</title>
        <authorList>
            <person name="Xu G."/>
            <person name="Jian H."/>
        </authorList>
    </citation>
    <scope>NUCLEOTIDE SEQUENCE [LARGE SCALE GENOMIC DNA]</scope>
    <source>
        <strain evidence="1 2">WP2</strain>
    </source>
</reference>
<dbReference type="KEGG" id="spsw:Sps_02707"/>
<dbReference type="RefSeq" id="WP_077752977.1">
    <property type="nucleotide sequence ID" value="NZ_CP014782.1"/>
</dbReference>
<dbReference type="AlphaFoldDB" id="A0A1S6HQR6"/>
<proteinExistence type="predicted"/>
<evidence type="ECO:0000313" key="2">
    <source>
        <dbReference type="Proteomes" id="UP000189545"/>
    </source>
</evidence>
<dbReference type="EMBL" id="CP014782">
    <property type="protein sequence ID" value="AQS37859.1"/>
    <property type="molecule type" value="Genomic_DNA"/>
</dbReference>
<organism evidence="1 2">
    <name type="scientific">Shewanella psychrophila</name>
    <dbReference type="NCBI Taxonomy" id="225848"/>
    <lineage>
        <taxon>Bacteria</taxon>
        <taxon>Pseudomonadati</taxon>
        <taxon>Pseudomonadota</taxon>
        <taxon>Gammaproteobacteria</taxon>
        <taxon>Alteromonadales</taxon>
        <taxon>Shewanellaceae</taxon>
        <taxon>Shewanella</taxon>
    </lineage>
</organism>
<dbReference type="CDD" id="cd20709">
    <property type="entry name" value="MIX_V"/>
    <property type="match status" value="1"/>
</dbReference>
<dbReference type="Proteomes" id="UP000189545">
    <property type="component" value="Chromosome"/>
</dbReference>
<evidence type="ECO:0000313" key="1">
    <source>
        <dbReference type="EMBL" id="AQS37859.1"/>
    </source>
</evidence>
<accession>A0A1S6HQR6</accession>